<accession>A0ACD5Y752</accession>
<evidence type="ECO:0000313" key="2">
    <source>
        <dbReference type="Proteomes" id="UP001732700"/>
    </source>
</evidence>
<evidence type="ECO:0000313" key="1">
    <source>
        <dbReference type="EnsemblPlants" id="AVESA.00010b.r2.5CG0925650.1.CDS"/>
    </source>
</evidence>
<reference evidence="1" key="2">
    <citation type="submission" date="2025-09" db="UniProtKB">
        <authorList>
            <consortium name="EnsemblPlants"/>
        </authorList>
    </citation>
    <scope>IDENTIFICATION</scope>
</reference>
<proteinExistence type="predicted"/>
<name>A0ACD5Y752_AVESA</name>
<sequence>MSSDPEEIKARVVVHDAGAADEWARPELEAFHLPSTSQSPHFFHPPHPQAEQSKPAPAAAAATTNNASRSPPPPCSPPPAPLETEQLSPNAKPSADEKPSPPAPAAALRDLFRFADGLDRVLMTVGTLGALVHGGSLPVFLRFFADLVDSFGSHADDPDTMVRLVVKYAFYFLVVGAAIWASSWAEISCWMWTGERQSTRMRIRYLEAALKQDVSFFDTDVRTSDVIYAINADAVIVQDAISEKLGNLIHYMATFVAGFVVGFTAAWQLALVTLAVVPLIAVIGGLTAATMGKLSAKSQDALSNASNIAEQALVQIRIVQSFVGEERVAQAYSAALAVAQRIGYRNGFAKGLGLGGTYFTVFCCYALLLWYGGHLVRGHHTNGGLAIATMFSVMIGGIALGQSAPSIAAFTKARVAAAKIFRIIDHTPGISQDGDSGVELDSVTGRLEMKNVEFAYPSRPDMPVLRSFSLTVPAGKTIALVGSSGSGKSTVVSLIERFYDPSSGQIMLDGVELKDLKLRWLRSQIGLVSQEPALFATSIRENLLLGREEATQVEMEEAARVANAHSFIIKLPDGYDTQVGERGLQLSGGQKQRIAIARAMLKNPAILLLDEATSALDSESEKLVQEALDRFMIGRTTLVIAHRLSTIRKADLVAVLQAGAVSEMGPHDDLMARGDSGAYAKLIRMQEQAHEAALVSARRSSARPSSARNSVSSPIMMRNSSYGRSPYSRRLSDFSTADFSLSVIHDPAGHRKGMGMENLAFRAQASSFWRLAKMNSPEWGYALAGSVGSMVCGSFSAIFAYILSAVLSIYYAPDPRYMDREIAKYCYLLIGMSSAALLFNTVQHLFWDTVGENLTKRVREKMLAAVLRNEMAWFDMEANASAHIAARLALDAQNVRSAIGDRISIIVQNSALLLVACTAGFVLQWRLALVLLAVFPLVVGATVLQKMFMKGFSGDLEGAHARATQIAGEAVANMRTVAAFNSQDKITRLFEANLQRPLRRCFWKGQIAGIGYGVAQFLLYASYALGLWYAAWLVKHGISDFSKTIRVFMVLMVSANGAAETLTLAPDFIKGGRAMHSVFETIDRQTEIEPDDVDAAPVPDRPRGDVELKHIDFSYPSRPDIQVFRDLSLRARAGRTLALVGPSGCGKSSVLALIQRFYEPTSGRVLLDGKDIRKYNLKALRRAVAMVPQEPFLFGGTIHDNIAYGREGATEAEVVEAATQANAHKFVSALPEGYKTCVGERGVQLSGGQRQRIAIARALVKQAPIMLLDEATSALDAESERYVQEALDRAGSGRTTIVVAHRLATVRNAHTIAVIDDGKVVEQGSHSHLLNHHPDGCYARMLQLQRLTPHAAAVPGPSASNL</sequence>
<dbReference type="Proteomes" id="UP001732700">
    <property type="component" value="Chromosome 5C"/>
</dbReference>
<dbReference type="EnsemblPlants" id="AVESA.00010b.r2.5CG0925650.1">
    <property type="protein sequence ID" value="AVESA.00010b.r2.5CG0925650.1.CDS"/>
    <property type="gene ID" value="AVESA.00010b.r2.5CG0925650"/>
</dbReference>
<organism evidence="1 2">
    <name type="scientific">Avena sativa</name>
    <name type="common">Oat</name>
    <dbReference type="NCBI Taxonomy" id="4498"/>
    <lineage>
        <taxon>Eukaryota</taxon>
        <taxon>Viridiplantae</taxon>
        <taxon>Streptophyta</taxon>
        <taxon>Embryophyta</taxon>
        <taxon>Tracheophyta</taxon>
        <taxon>Spermatophyta</taxon>
        <taxon>Magnoliopsida</taxon>
        <taxon>Liliopsida</taxon>
        <taxon>Poales</taxon>
        <taxon>Poaceae</taxon>
        <taxon>BOP clade</taxon>
        <taxon>Pooideae</taxon>
        <taxon>Poodae</taxon>
        <taxon>Poeae</taxon>
        <taxon>Poeae Chloroplast Group 1 (Aveneae type)</taxon>
        <taxon>Aveninae</taxon>
        <taxon>Avena</taxon>
    </lineage>
</organism>
<reference evidence="1" key="1">
    <citation type="submission" date="2021-05" db="EMBL/GenBank/DDBJ databases">
        <authorList>
            <person name="Scholz U."/>
            <person name="Mascher M."/>
            <person name="Fiebig A."/>
        </authorList>
    </citation>
    <scope>NUCLEOTIDE SEQUENCE [LARGE SCALE GENOMIC DNA]</scope>
</reference>
<protein>
    <submittedName>
        <fullName evidence="1">Uncharacterized protein</fullName>
    </submittedName>
</protein>
<keyword evidence="2" id="KW-1185">Reference proteome</keyword>